<dbReference type="GO" id="GO:0005737">
    <property type="term" value="C:cytoplasm"/>
    <property type="evidence" value="ECO:0007669"/>
    <property type="project" value="TreeGrafter"/>
</dbReference>
<dbReference type="InterPro" id="IPR029001">
    <property type="entry name" value="ITPase-like_fam"/>
</dbReference>
<dbReference type="Pfam" id="PF01725">
    <property type="entry name" value="Ham1p_like"/>
    <property type="match status" value="1"/>
</dbReference>
<evidence type="ECO:0000313" key="3">
    <source>
        <dbReference type="EMBL" id="PZW22525.1"/>
    </source>
</evidence>
<comment type="caution">
    <text evidence="3">The sequence shown here is derived from an EMBL/GenBank/DDBJ whole genome shotgun (WGS) entry which is preliminary data.</text>
</comment>
<evidence type="ECO:0000313" key="4">
    <source>
        <dbReference type="Proteomes" id="UP000248806"/>
    </source>
</evidence>
<dbReference type="RefSeq" id="WP_111325688.1">
    <property type="nucleotide sequence ID" value="NZ_BIFX01000002.1"/>
</dbReference>
<dbReference type="GO" id="GO:0047429">
    <property type="term" value="F:nucleoside triphosphate diphosphatase activity"/>
    <property type="evidence" value="ECO:0007669"/>
    <property type="project" value="InterPro"/>
</dbReference>
<protein>
    <submittedName>
        <fullName evidence="3">Inosine triphosphate pyrophosphatase</fullName>
    </submittedName>
</protein>
<dbReference type="PANTHER" id="PTHR11067">
    <property type="entry name" value="INOSINE TRIPHOSPHATE PYROPHOSPHATASE/HAM1 PROTEIN"/>
    <property type="match status" value="1"/>
</dbReference>
<dbReference type="GO" id="GO:0009143">
    <property type="term" value="P:nucleoside triphosphate catabolic process"/>
    <property type="evidence" value="ECO:0007669"/>
    <property type="project" value="InterPro"/>
</dbReference>
<comment type="similarity">
    <text evidence="1">Belongs to the HAM1 NTPase family.</text>
</comment>
<organism evidence="3 4">
    <name type="scientific">Thermosporothrix hazakensis</name>
    <dbReference type="NCBI Taxonomy" id="644383"/>
    <lineage>
        <taxon>Bacteria</taxon>
        <taxon>Bacillati</taxon>
        <taxon>Chloroflexota</taxon>
        <taxon>Ktedonobacteria</taxon>
        <taxon>Ktedonobacterales</taxon>
        <taxon>Thermosporotrichaceae</taxon>
        <taxon>Thermosporothrix</taxon>
    </lineage>
</organism>
<proteinExistence type="inferred from homology"/>
<name>A0A326TYU1_THEHA</name>
<dbReference type="Gene3D" id="3.90.950.10">
    <property type="match status" value="1"/>
</dbReference>
<gene>
    <name evidence="3" type="ORF">EI42_05431</name>
</gene>
<dbReference type="OrthoDB" id="9807456at2"/>
<dbReference type="SUPFAM" id="SSF52972">
    <property type="entry name" value="ITPase-like"/>
    <property type="match status" value="1"/>
</dbReference>
<sequence>MKPLFFLTGNKHKLAEVRALIPHVEGIDMDLPELQEIDPHTIIAAKLREAQKHHPGSFIVEDTSLFLEGMNGLPGPLVKWFLKTVGVEGIYKLTETFENAKATARTLIGYADEAGTLHFFEGVISGTVVSPRGSNGFGWDALFQPDGSTKTFAEMSPEEKTHYSMRRIALEALQRYLETVD</sequence>
<dbReference type="CDD" id="cd00515">
    <property type="entry name" value="HAM1"/>
    <property type="match status" value="1"/>
</dbReference>
<accession>A0A326TYU1</accession>
<dbReference type="Proteomes" id="UP000248806">
    <property type="component" value="Unassembled WGS sequence"/>
</dbReference>
<dbReference type="AlphaFoldDB" id="A0A326TYU1"/>
<keyword evidence="2" id="KW-0378">Hydrolase</keyword>
<dbReference type="PANTHER" id="PTHR11067:SF9">
    <property type="entry name" value="INOSINE TRIPHOSPHATE PYROPHOSPHATASE"/>
    <property type="match status" value="1"/>
</dbReference>
<evidence type="ECO:0000256" key="1">
    <source>
        <dbReference type="ARBA" id="ARBA00008023"/>
    </source>
</evidence>
<evidence type="ECO:0000256" key="2">
    <source>
        <dbReference type="ARBA" id="ARBA00022801"/>
    </source>
</evidence>
<reference evidence="3 4" key="1">
    <citation type="submission" date="2018-06" db="EMBL/GenBank/DDBJ databases">
        <title>Genomic Encyclopedia of Archaeal and Bacterial Type Strains, Phase II (KMG-II): from individual species to whole genera.</title>
        <authorList>
            <person name="Goeker M."/>
        </authorList>
    </citation>
    <scope>NUCLEOTIDE SEQUENCE [LARGE SCALE GENOMIC DNA]</scope>
    <source>
        <strain evidence="3 4">ATCC BAA-1881</strain>
    </source>
</reference>
<dbReference type="EMBL" id="QKUF01000032">
    <property type="protein sequence ID" value="PZW22525.1"/>
    <property type="molecule type" value="Genomic_DNA"/>
</dbReference>
<keyword evidence="4" id="KW-1185">Reference proteome</keyword>
<dbReference type="InterPro" id="IPR002637">
    <property type="entry name" value="RdgB/HAM1"/>
</dbReference>